<keyword evidence="4 6" id="KW-0479">Metal-binding</keyword>
<comment type="similarity">
    <text evidence="6">Belongs to the peptidase M24A family. Methionine aminopeptidase type 1 subfamily.</text>
</comment>
<feature type="binding site" evidence="6">
    <location>
        <position position="237"/>
    </location>
    <ligand>
        <name>a divalent metal cation</name>
        <dbReference type="ChEBI" id="CHEBI:60240"/>
        <label>1</label>
    </ligand>
</feature>
<organism evidence="9 10">
    <name type="scientific">Candidatus Johnevansia muelleri</name>
    <dbReference type="NCBI Taxonomy" id="1495769"/>
    <lineage>
        <taxon>Bacteria</taxon>
        <taxon>Pseudomonadati</taxon>
        <taxon>Pseudomonadota</taxon>
        <taxon>Gammaproteobacteria</taxon>
        <taxon>Candidatus Johnevansiales</taxon>
        <taxon>Candidatus Johnevansiaceae</taxon>
        <taxon>Candidatus Johnevansia</taxon>
    </lineage>
</organism>
<dbReference type="GO" id="GO:0046872">
    <property type="term" value="F:metal ion binding"/>
    <property type="evidence" value="ECO:0007669"/>
    <property type="project" value="UniProtKB-UniRule"/>
</dbReference>
<dbReference type="GO" id="GO:0070006">
    <property type="term" value="F:metalloaminopeptidase activity"/>
    <property type="evidence" value="ECO:0007669"/>
    <property type="project" value="UniProtKB-UniRule"/>
</dbReference>
<dbReference type="HOGENOM" id="CLU_015857_0_0_6"/>
<evidence type="ECO:0000256" key="1">
    <source>
        <dbReference type="ARBA" id="ARBA00002521"/>
    </source>
</evidence>
<dbReference type="HAMAP" id="MF_01974">
    <property type="entry name" value="MetAP_1"/>
    <property type="match status" value="1"/>
</dbReference>
<dbReference type="STRING" id="1495769.CEM_048"/>
<feature type="domain" description="Peptidase M24" evidence="8">
    <location>
        <begin position="14"/>
        <end position="241"/>
    </location>
</feature>
<feature type="binding site" evidence="6">
    <location>
        <position position="237"/>
    </location>
    <ligand>
        <name>a divalent metal cation</name>
        <dbReference type="ChEBI" id="CHEBI:60240"/>
        <label>2</label>
        <note>catalytic</note>
    </ligand>
</feature>
<dbReference type="Proteomes" id="UP000032420">
    <property type="component" value="Chromosome I"/>
</dbReference>
<feature type="binding site" evidence="6">
    <location>
        <position position="178"/>
    </location>
    <ligand>
        <name>substrate</name>
    </ligand>
</feature>
<evidence type="ECO:0000313" key="10">
    <source>
        <dbReference type="Proteomes" id="UP000032420"/>
    </source>
</evidence>
<protein>
    <recommendedName>
        <fullName evidence="6 7">Methionine aminopeptidase</fullName>
        <shortName evidence="6">MAP</shortName>
        <shortName evidence="6">MetAP</shortName>
        <ecNumber evidence="6 7">3.4.11.18</ecNumber>
    </recommendedName>
    <alternativeName>
        <fullName evidence="6">Peptidase M</fullName>
    </alternativeName>
</protein>
<evidence type="ECO:0000259" key="8">
    <source>
        <dbReference type="Pfam" id="PF00557"/>
    </source>
</evidence>
<dbReference type="PRINTS" id="PR00599">
    <property type="entry name" value="MAPEPTIDASE"/>
</dbReference>
<comment type="catalytic activity">
    <reaction evidence="6 7">
        <text>Release of N-terminal amino acids, preferentially methionine, from peptides and arylamides.</text>
        <dbReference type="EC" id="3.4.11.18"/>
    </reaction>
</comment>
<keyword evidence="10" id="KW-1185">Reference proteome</keyword>
<comment type="cofactor">
    <cofactor evidence="6">
        <name>Co(2+)</name>
        <dbReference type="ChEBI" id="CHEBI:48828"/>
    </cofactor>
    <cofactor evidence="6">
        <name>Zn(2+)</name>
        <dbReference type="ChEBI" id="CHEBI:29105"/>
    </cofactor>
    <cofactor evidence="6">
        <name>Mn(2+)</name>
        <dbReference type="ChEBI" id="CHEBI:29035"/>
    </cofactor>
    <cofactor evidence="6">
        <name>Fe(2+)</name>
        <dbReference type="ChEBI" id="CHEBI:29033"/>
    </cofactor>
    <text evidence="6">Binds 2 divalent metal cations per subunit. Has a high-affinity and a low affinity metal-binding site. The true nature of the physiological cofactor is under debate. The enzyme is active with cobalt, zinc, manganese or divalent iron ions. Most likely, methionine aminopeptidases function as mononuclear Fe(2+)-metalloproteases under physiological conditions, and the catalytically relevant metal-binding site has been assigned to the histidine-containing high-affinity site.</text>
</comment>
<keyword evidence="2 6" id="KW-0031">Aminopeptidase</keyword>
<evidence type="ECO:0000256" key="5">
    <source>
        <dbReference type="ARBA" id="ARBA00022801"/>
    </source>
</evidence>
<evidence type="ECO:0000256" key="6">
    <source>
        <dbReference type="HAMAP-Rule" id="MF_01974"/>
    </source>
</evidence>
<dbReference type="NCBIfam" id="TIGR00500">
    <property type="entry name" value="met_pdase_I"/>
    <property type="match status" value="1"/>
</dbReference>
<dbReference type="GO" id="GO:0004239">
    <property type="term" value="F:initiator methionyl aminopeptidase activity"/>
    <property type="evidence" value="ECO:0007669"/>
    <property type="project" value="UniProtKB-UniRule"/>
</dbReference>
<keyword evidence="5 6" id="KW-0378">Hydrolase</keyword>
<proteinExistence type="inferred from homology"/>
<evidence type="ECO:0000256" key="4">
    <source>
        <dbReference type="ARBA" id="ARBA00022723"/>
    </source>
</evidence>
<dbReference type="Pfam" id="PF00557">
    <property type="entry name" value="Peptidase_M24"/>
    <property type="match status" value="1"/>
</dbReference>
<comment type="subunit">
    <text evidence="6">Monomer.</text>
</comment>
<evidence type="ECO:0000256" key="3">
    <source>
        <dbReference type="ARBA" id="ARBA00022670"/>
    </source>
</evidence>
<dbReference type="Gene3D" id="3.90.230.10">
    <property type="entry name" value="Creatinase/methionine aminopeptidase superfamily"/>
    <property type="match status" value="1"/>
</dbReference>
<dbReference type="InterPro" id="IPR036005">
    <property type="entry name" value="Creatinase/aminopeptidase-like"/>
</dbReference>
<name>A0A078KH95_9GAMM</name>
<dbReference type="InterPro" id="IPR001714">
    <property type="entry name" value="Pept_M24_MAP"/>
</dbReference>
<feature type="binding site" evidence="6">
    <location>
        <position position="109"/>
    </location>
    <ligand>
        <name>a divalent metal cation</name>
        <dbReference type="ChEBI" id="CHEBI:60240"/>
        <label>2</label>
        <note>catalytic</note>
    </ligand>
</feature>
<reference evidence="10" key="1">
    <citation type="submission" date="2014-07" db="EMBL/GenBank/DDBJ databases">
        <authorList>
            <person name="Santos-Garcia D."/>
        </authorList>
    </citation>
    <scope>NUCLEOTIDE SEQUENCE [LARGE SCALE GENOMIC DNA]</scope>
</reference>
<accession>A0A078KH95</accession>
<gene>
    <name evidence="6 9" type="primary">map</name>
    <name evidence="9" type="ORF">CEM_048</name>
</gene>
<dbReference type="GO" id="GO:0005829">
    <property type="term" value="C:cytosol"/>
    <property type="evidence" value="ECO:0007669"/>
    <property type="project" value="TreeGrafter"/>
</dbReference>
<dbReference type="InterPro" id="IPR000994">
    <property type="entry name" value="Pept_M24"/>
</dbReference>
<dbReference type="GO" id="GO:0006508">
    <property type="term" value="P:proteolysis"/>
    <property type="evidence" value="ECO:0007669"/>
    <property type="project" value="UniProtKB-KW"/>
</dbReference>
<feature type="binding site" evidence="6">
    <location>
        <position position="98"/>
    </location>
    <ligand>
        <name>a divalent metal cation</name>
        <dbReference type="ChEBI" id="CHEBI:60240"/>
        <label>1</label>
    </ligand>
</feature>
<dbReference type="AlphaFoldDB" id="A0A078KH95"/>
<dbReference type="PATRIC" id="fig|1495769.3.peg.42"/>
<evidence type="ECO:0000256" key="2">
    <source>
        <dbReference type="ARBA" id="ARBA00022438"/>
    </source>
</evidence>
<dbReference type="EC" id="3.4.11.18" evidence="6 7"/>
<dbReference type="OrthoDB" id="9802055at2"/>
<dbReference type="SUPFAM" id="SSF55920">
    <property type="entry name" value="Creatinase/aminopeptidase"/>
    <property type="match status" value="1"/>
</dbReference>
<dbReference type="PANTHER" id="PTHR43330:SF27">
    <property type="entry name" value="METHIONINE AMINOPEPTIDASE"/>
    <property type="match status" value="1"/>
</dbReference>
<feature type="binding site" evidence="6">
    <location>
        <position position="206"/>
    </location>
    <ligand>
        <name>a divalent metal cation</name>
        <dbReference type="ChEBI" id="CHEBI:60240"/>
        <label>2</label>
        <note>catalytic</note>
    </ligand>
</feature>
<keyword evidence="3 6" id="KW-0645">Protease</keyword>
<feature type="binding site" evidence="6">
    <location>
        <position position="171"/>
    </location>
    <ligand>
        <name>a divalent metal cation</name>
        <dbReference type="ChEBI" id="CHEBI:60240"/>
        <label>2</label>
        <note>catalytic</note>
    </ligand>
</feature>
<sequence length="262" mass="29194">MIISKYTSKYDIEGLKFAGKLAASILEMIHSYIKPNISTGQLDQICKKFIENDIQAISATLGYNGYKHSTCISINNVVCHGVPNFNHKLKLGDIINIDVTIIKNGYYADTSKMFILGENIIGKRISSVTQECLYKAIKIMRPGVKLSEIGSIIQQHAEYNGYSIVRNYCGHGIGKNFHEPPQVLHYNGYNLFNDIILTEGMCITIEPIVNSGDSATKILNDGWTVVTKDKSLSAQWEHTLLLISDGVIVTTARKEEDLSFIK</sequence>
<dbReference type="PROSITE" id="PS00680">
    <property type="entry name" value="MAP_1"/>
    <property type="match status" value="1"/>
</dbReference>
<dbReference type="EMBL" id="LM655252">
    <property type="protein sequence ID" value="CDZ16320.1"/>
    <property type="molecule type" value="Genomic_DNA"/>
</dbReference>
<evidence type="ECO:0000256" key="7">
    <source>
        <dbReference type="RuleBase" id="RU003653"/>
    </source>
</evidence>
<feature type="binding site" evidence="6">
    <location>
        <position position="109"/>
    </location>
    <ligand>
        <name>a divalent metal cation</name>
        <dbReference type="ChEBI" id="CHEBI:60240"/>
        <label>1</label>
    </ligand>
</feature>
<comment type="function">
    <text evidence="1 6">Removes the N-terminal methionine from nascent proteins. The N-terminal methionine is often cleaved when the second residue in the primary sequence is small and uncharged (Met-Ala-, Cys, Gly, Pro, Ser, Thr, or Val). Requires deformylation of the N(alpha)-formylated initiator methionine before it can be hydrolyzed.</text>
</comment>
<dbReference type="InterPro" id="IPR002467">
    <property type="entry name" value="Pept_M24A_MAP1"/>
</dbReference>
<feature type="binding site" evidence="6">
    <location>
        <position position="80"/>
    </location>
    <ligand>
        <name>substrate</name>
    </ligand>
</feature>
<dbReference type="KEGG" id="eme:CEM_048"/>
<evidence type="ECO:0000313" key="9">
    <source>
        <dbReference type="EMBL" id="CDZ16320.1"/>
    </source>
</evidence>
<dbReference type="PANTHER" id="PTHR43330">
    <property type="entry name" value="METHIONINE AMINOPEPTIDASE"/>
    <property type="match status" value="1"/>
</dbReference>
<dbReference type="CDD" id="cd01086">
    <property type="entry name" value="MetAP1"/>
    <property type="match status" value="1"/>
</dbReference>